<dbReference type="AlphaFoldDB" id="A0A2T5H433"/>
<reference evidence="1 2" key="1">
    <citation type="submission" date="2018-04" db="EMBL/GenBank/DDBJ databases">
        <title>Genomic Encyclopedia of Archaeal and Bacterial Type Strains, Phase II (KMG-II): from individual species to whole genera.</title>
        <authorList>
            <person name="Goeker M."/>
        </authorList>
    </citation>
    <scope>NUCLEOTIDE SEQUENCE [LARGE SCALE GENOMIC DNA]</scope>
    <source>
        <strain evidence="1 2">DSM 100434</strain>
    </source>
</reference>
<proteinExistence type="predicted"/>
<keyword evidence="2" id="KW-1185">Reference proteome</keyword>
<protein>
    <submittedName>
        <fullName evidence="1">Uncharacterized protein</fullName>
    </submittedName>
</protein>
<name>A0A2T5H433_9RHOB</name>
<evidence type="ECO:0000313" key="2">
    <source>
        <dbReference type="Proteomes" id="UP000244077"/>
    </source>
</evidence>
<sequence length="48" mass="5639">MGFYDVSVIYATMHVLSYARNKSSFGRLIQCLSTRINFEELFCRIDIE</sequence>
<organism evidence="1 2">
    <name type="scientific">Celeribacter persicus</name>
    <dbReference type="NCBI Taxonomy" id="1651082"/>
    <lineage>
        <taxon>Bacteria</taxon>
        <taxon>Pseudomonadati</taxon>
        <taxon>Pseudomonadota</taxon>
        <taxon>Alphaproteobacteria</taxon>
        <taxon>Rhodobacterales</taxon>
        <taxon>Roseobacteraceae</taxon>
        <taxon>Celeribacter</taxon>
    </lineage>
</organism>
<comment type="caution">
    <text evidence="1">The sequence shown here is derived from an EMBL/GenBank/DDBJ whole genome shotgun (WGS) entry which is preliminary data.</text>
</comment>
<dbReference type="EMBL" id="QAOH01000030">
    <property type="protein sequence ID" value="PTQ66330.1"/>
    <property type="molecule type" value="Genomic_DNA"/>
</dbReference>
<dbReference type="Proteomes" id="UP000244077">
    <property type="component" value="Unassembled WGS sequence"/>
</dbReference>
<gene>
    <name evidence="1" type="ORF">C8N42_13013</name>
</gene>
<accession>A0A2T5H433</accession>
<evidence type="ECO:0000313" key="1">
    <source>
        <dbReference type="EMBL" id="PTQ66330.1"/>
    </source>
</evidence>